<dbReference type="Proteomes" id="UP000713222">
    <property type="component" value="Unassembled WGS sequence"/>
</dbReference>
<sequence length="160" mass="17647">MSKSQHWYDRDGKAVFEVPKAKGGGMRATTIADARKLGLYPSVTTVLGVLDKPQLMDWKLSQVSNWCHGNPPQDNEGVDSYARRATEGAFQQVTDAADLGTAIHSALECHFKGLPVPEGYDAYVYPVSCLIEKEGIKFREHELRLVNVRDGYAGTTDAVF</sequence>
<name>A0A964XR43_9PROT</name>
<evidence type="ECO:0000313" key="1">
    <source>
        <dbReference type="EMBL" id="NBN88669.1"/>
    </source>
</evidence>
<reference evidence="1" key="1">
    <citation type="submission" date="2018-10" db="EMBL/GenBank/DDBJ databases">
        <title>Iterative Subtractive Binning of Freshwater Chronoseries Metagenomes Recovers Nearly Complete Genomes from over Four Hundred Novel Species.</title>
        <authorList>
            <person name="Rodriguez-R L.M."/>
            <person name="Tsementzi D."/>
            <person name="Luo C."/>
            <person name="Konstantinidis K.T."/>
        </authorList>
    </citation>
    <scope>NUCLEOTIDE SEQUENCE</scope>
    <source>
        <strain evidence="1">WB7_6_001</strain>
    </source>
</reference>
<proteinExistence type="predicted"/>
<comment type="caution">
    <text evidence="1">The sequence shown here is derived from an EMBL/GenBank/DDBJ whole genome shotgun (WGS) entry which is preliminary data.</text>
</comment>
<protein>
    <submittedName>
        <fullName evidence="1">Uncharacterized protein</fullName>
    </submittedName>
</protein>
<dbReference type="AlphaFoldDB" id="A0A964XR43"/>
<dbReference type="EMBL" id="RGET01000225">
    <property type="protein sequence ID" value="NBN88669.1"/>
    <property type="molecule type" value="Genomic_DNA"/>
</dbReference>
<feature type="non-terminal residue" evidence="1">
    <location>
        <position position="160"/>
    </location>
</feature>
<gene>
    <name evidence="1" type="ORF">EBV32_06240</name>
</gene>
<accession>A0A964XR43</accession>
<organism evidence="1 2">
    <name type="scientific">Candidatus Fonsibacter lacus</name>
    <dbReference type="NCBI Taxonomy" id="2576439"/>
    <lineage>
        <taxon>Bacteria</taxon>
        <taxon>Pseudomonadati</taxon>
        <taxon>Pseudomonadota</taxon>
        <taxon>Alphaproteobacteria</taxon>
        <taxon>Candidatus Pelagibacterales</taxon>
        <taxon>Candidatus Pelagibacterales incertae sedis</taxon>
        <taxon>Candidatus Fonsibacter</taxon>
    </lineage>
</organism>
<evidence type="ECO:0000313" key="2">
    <source>
        <dbReference type="Proteomes" id="UP000713222"/>
    </source>
</evidence>